<keyword evidence="2" id="KW-1185">Reference proteome</keyword>
<dbReference type="Proteomes" id="UP001597151">
    <property type="component" value="Unassembled WGS sequence"/>
</dbReference>
<accession>A0ABW3TFW2</accession>
<name>A0ABW3TFW2_9RHOB</name>
<protein>
    <submittedName>
        <fullName evidence="1">Uncharacterized protein</fullName>
    </submittedName>
</protein>
<gene>
    <name evidence="1" type="ORF">ACFQ3C_15555</name>
</gene>
<dbReference type="EMBL" id="JBHTKR010000006">
    <property type="protein sequence ID" value="MFD1196084.1"/>
    <property type="molecule type" value="Genomic_DNA"/>
</dbReference>
<dbReference type="RefSeq" id="WP_380793673.1">
    <property type="nucleotide sequence ID" value="NZ_JBHTKR010000006.1"/>
</dbReference>
<proteinExistence type="predicted"/>
<evidence type="ECO:0000313" key="1">
    <source>
        <dbReference type="EMBL" id="MFD1196084.1"/>
    </source>
</evidence>
<organism evidence="1 2">
    <name type="scientific">Seohaeicola saemankumensis</name>
    <dbReference type="NCBI Taxonomy" id="481181"/>
    <lineage>
        <taxon>Bacteria</taxon>
        <taxon>Pseudomonadati</taxon>
        <taxon>Pseudomonadota</taxon>
        <taxon>Alphaproteobacteria</taxon>
        <taxon>Rhodobacterales</taxon>
        <taxon>Roseobacteraceae</taxon>
        <taxon>Seohaeicola</taxon>
    </lineage>
</organism>
<reference evidence="2" key="1">
    <citation type="journal article" date="2019" name="Int. J. Syst. Evol. Microbiol.">
        <title>The Global Catalogue of Microorganisms (GCM) 10K type strain sequencing project: providing services to taxonomists for standard genome sequencing and annotation.</title>
        <authorList>
            <consortium name="The Broad Institute Genomics Platform"/>
            <consortium name="The Broad Institute Genome Sequencing Center for Infectious Disease"/>
            <person name="Wu L."/>
            <person name="Ma J."/>
        </authorList>
    </citation>
    <scope>NUCLEOTIDE SEQUENCE [LARGE SCALE GENOMIC DNA]</scope>
    <source>
        <strain evidence="2">CCUG 55328</strain>
    </source>
</reference>
<sequence length="80" mass="8726">MGVTEDLADALAKDVLDAVEALGDPTLIDDIARTLGTSSTVTEEAFMTAIRVRTAETRARRLLRDRVKKAMADRKKAPPE</sequence>
<evidence type="ECO:0000313" key="2">
    <source>
        <dbReference type="Proteomes" id="UP001597151"/>
    </source>
</evidence>
<comment type="caution">
    <text evidence="1">The sequence shown here is derived from an EMBL/GenBank/DDBJ whole genome shotgun (WGS) entry which is preliminary data.</text>
</comment>